<dbReference type="Pfam" id="PF20434">
    <property type="entry name" value="BD-FAE"/>
    <property type="match status" value="1"/>
</dbReference>
<reference evidence="4" key="1">
    <citation type="submission" date="2018-01" db="EMBL/GenBank/DDBJ databases">
        <title>Complete genome of Tamlana sp. UJ94.</title>
        <authorList>
            <person name="Jung J."/>
            <person name="Chung D."/>
            <person name="Bae S.S."/>
            <person name="Baek K."/>
        </authorList>
    </citation>
    <scope>NUCLEOTIDE SEQUENCE [LARGE SCALE GENOMIC DNA]</scope>
    <source>
        <strain evidence="4">UJ94</strain>
    </source>
</reference>
<evidence type="ECO:0000259" key="2">
    <source>
        <dbReference type="Pfam" id="PF20434"/>
    </source>
</evidence>
<accession>A0A2I7SMU7</accession>
<dbReference type="KEGG" id="taj:C1A40_02130"/>
<dbReference type="GO" id="GO:0016787">
    <property type="term" value="F:hydrolase activity"/>
    <property type="evidence" value="ECO:0007669"/>
    <property type="project" value="UniProtKB-KW"/>
</dbReference>
<dbReference type="EMBL" id="CP025938">
    <property type="protein sequence ID" value="AUS07239.1"/>
    <property type="molecule type" value="Genomic_DNA"/>
</dbReference>
<protein>
    <submittedName>
        <fullName evidence="3">Esterase</fullName>
    </submittedName>
</protein>
<sequence>MLLLSVSSSIWAQKASEFTPYTVEKTYDKLKKNYEDISPIKPLITDQIFYGENIVYKTADSTELKLDIYIPKEIHVKMHPAVLLIHGGGWLTGQKENQRVMAQHLALNGFIGIAVSYRLGLEAPYPAAVIDIKDAIKFVKKHAARYHINPDKLAVLGTSAGAQLATLVGVTPNAEIYESGASISDDVQAIINVDGIVSFIHPEAGDEGKMASIWLGGNREENWSNWKEASPLEYVNEHTPPTLFINSAQPRFHAGRDDMVKRLNHFNIYNEVHTIPDSPHSFWLVHPWFETTFTYTVNFLNKVF</sequence>
<dbReference type="OrthoDB" id="9777975at2"/>
<keyword evidence="4" id="KW-1185">Reference proteome</keyword>
<dbReference type="InterPro" id="IPR050300">
    <property type="entry name" value="GDXG_lipolytic_enzyme"/>
</dbReference>
<dbReference type="SUPFAM" id="SSF53474">
    <property type="entry name" value="alpha/beta-Hydrolases"/>
    <property type="match status" value="1"/>
</dbReference>
<gene>
    <name evidence="3" type="ORF">C1A40_02130</name>
</gene>
<organism evidence="3 4">
    <name type="scientific">Pseudotamlana carrageenivorans</name>
    <dbReference type="NCBI Taxonomy" id="2069432"/>
    <lineage>
        <taxon>Bacteria</taxon>
        <taxon>Pseudomonadati</taxon>
        <taxon>Bacteroidota</taxon>
        <taxon>Flavobacteriia</taxon>
        <taxon>Flavobacteriales</taxon>
        <taxon>Flavobacteriaceae</taxon>
        <taxon>Pseudotamlana</taxon>
    </lineage>
</organism>
<feature type="domain" description="BD-FAE-like" evidence="2">
    <location>
        <begin position="66"/>
        <end position="247"/>
    </location>
</feature>
<name>A0A2I7SMU7_9FLAO</name>
<dbReference type="InterPro" id="IPR049492">
    <property type="entry name" value="BD-FAE-like_dom"/>
</dbReference>
<evidence type="ECO:0000313" key="4">
    <source>
        <dbReference type="Proteomes" id="UP000236592"/>
    </source>
</evidence>
<dbReference type="Proteomes" id="UP000236592">
    <property type="component" value="Chromosome"/>
</dbReference>
<dbReference type="PANTHER" id="PTHR48081">
    <property type="entry name" value="AB HYDROLASE SUPERFAMILY PROTEIN C4A8.06C"/>
    <property type="match status" value="1"/>
</dbReference>
<keyword evidence="1" id="KW-0378">Hydrolase</keyword>
<dbReference type="Gene3D" id="3.40.50.1820">
    <property type="entry name" value="alpha/beta hydrolase"/>
    <property type="match status" value="1"/>
</dbReference>
<dbReference type="AlphaFoldDB" id="A0A2I7SMU7"/>
<evidence type="ECO:0000256" key="1">
    <source>
        <dbReference type="ARBA" id="ARBA00022801"/>
    </source>
</evidence>
<dbReference type="InterPro" id="IPR029058">
    <property type="entry name" value="AB_hydrolase_fold"/>
</dbReference>
<proteinExistence type="predicted"/>
<evidence type="ECO:0000313" key="3">
    <source>
        <dbReference type="EMBL" id="AUS07239.1"/>
    </source>
</evidence>